<organism evidence="1 2">
    <name type="scientific">Geospiza parvula</name>
    <name type="common">Small tree-finch</name>
    <name type="synonym">Camarhynchus parvulus</name>
    <dbReference type="NCBI Taxonomy" id="87175"/>
    <lineage>
        <taxon>Eukaryota</taxon>
        <taxon>Metazoa</taxon>
        <taxon>Chordata</taxon>
        <taxon>Craniata</taxon>
        <taxon>Vertebrata</taxon>
        <taxon>Euteleostomi</taxon>
        <taxon>Archelosauria</taxon>
        <taxon>Archosauria</taxon>
        <taxon>Dinosauria</taxon>
        <taxon>Saurischia</taxon>
        <taxon>Theropoda</taxon>
        <taxon>Coelurosauria</taxon>
        <taxon>Aves</taxon>
        <taxon>Neognathae</taxon>
        <taxon>Neoaves</taxon>
        <taxon>Telluraves</taxon>
        <taxon>Australaves</taxon>
        <taxon>Passeriformes</taxon>
        <taxon>Thraupidae</taxon>
        <taxon>Camarhynchus</taxon>
    </lineage>
</organism>
<dbReference type="AlphaFoldDB" id="A0A8C3M2M9"/>
<keyword evidence="2" id="KW-1185">Reference proteome</keyword>
<evidence type="ECO:0000313" key="2">
    <source>
        <dbReference type="Proteomes" id="UP000694382"/>
    </source>
</evidence>
<accession>A0A8C3M2M9</accession>
<proteinExistence type="predicted"/>
<protein>
    <submittedName>
        <fullName evidence="1">Uncharacterized protein</fullName>
    </submittedName>
</protein>
<name>A0A8C3M2M9_GEOPR</name>
<dbReference type="Proteomes" id="UP000694382">
    <property type="component" value="Chromosome 1"/>
</dbReference>
<evidence type="ECO:0000313" key="1">
    <source>
        <dbReference type="Ensembl" id="ENSCPVP00000000222.1"/>
    </source>
</evidence>
<reference evidence="1" key="1">
    <citation type="submission" date="2020-02" db="EMBL/GenBank/DDBJ databases">
        <authorList>
            <person name="Enbody D E."/>
            <person name="Pettersson E M."/>
        </authorList>
    </citation>
    <scope>NUCLEOTIDE SEQUENCE [LARGE SCALE GENOMIC DNA]</scope>
</reference>
<dbReference type="Ensembl" id="ENSCPVT00000000225.2">
    <property type="protein sequence ID" value="ENSCPVP00000000222.1"/>
    <property type="gene ID" value="ENSCPVG00000000158.2"/>
</dbReference>
<reference evidence="1" key="3">
    <citation type="submission" date="2025-09" db="UniProtKB">
        <authorList>
            <consortium name="Ensembl"/>
        </authorList>
    </citation>
    <scope>IDENTIFICATION</scope>
</reference>
<reference evidence="1" key="2">
    <citation type="submission" date="2025-08" db="UniProtKB">
        <authorList>
            <consortium name="Ensembl"/>
        </authorList>
    </citation>
    <scope>IDENTIFICATION</scope>
</reference>
<sequence>MTHNIVTHPASSTLLPALMPSAVSVSKLSSEFFCFLAPLSSSRGKENSMPVVRRGSSEGLCAIPVPHPRWVPLPSERMAWRSAGRHSAAPCTAAAPAGPRACEGHGRAAESRAAAPGTRPALTCTLRGSEVSAALQC</sequence>